<organism evidence="1">
    <name type="scientific">marine metagenome</name>
    <dbReference type="NCBI Taxonomy" id="408172"/>
    <lineage>
        <taxon>unclassified sequences</taxon>
        <taxon>metagenomes</taxon>
        <taxon>ecological metagenomes</taxon>
    </lineage>
</organism>
<dbReference type="AlphaFoldDB" id="A0A383EW87"/>
<sequence>EVQLEPDKSVKFDPDIELMENEDGSADVNFDPNAPIDTANIPHDANLADYIEDNDLGRLSSDLLAGFESDKDSRKDWEESYVKGLDMLGFKYEDRTQPFEGSSGVVHPLLAESVTQFQAQAYKELLPPSGPVRTQVVGLSTPEVQDQAKRVQEFMNYQITDVMREYDPDMDQLLFYLPLAGSAFKKVYYDSLMKRAVAKFIAGEDLVINYMATDLENADRVTHIIKTSS</sequence>
<feature type="non-terminal residue" evidence="1">
    <location>
        <position position="1"/>
    </location>
</feature>
<evidence type="ECO:0000313" key="1">
    <source>
        <dbReference type="EMBL" id="SVE60854.1"/>
    </source>
</evidence>
<gene>
    <name evidence="1" type="ORF">METZ01_LOCUS513708</name>
</gene>
<dbReference type="EMBL" id="UINC01229226">
    <property type="protein sequence ID" value="SVE60854.1"/>
    <property type="molecule type" value="Genomic_DNA"/>
</dbReference>
<name>A0A383EW87_9ZZZZ</name>
<protein>
    <submittedName>
        <fullName evidence="1">Uncharacterized protein</fullName>
    </submittedName>
</protein>
<feature type="non-terminal residue" evidence="1">
    <location>
        <position position="229"/>
    </location>
</feature>
<reference evidence="1" key="1">
    <citation type="submission" date="2018-05" db="EMBL/GenBank/DDBJ databases">
        <authorList>
            <person name="Lanie J.A."/>
            <person name="Ng W.-L."/>
            <person name="Kazmierczak K.M."/>
            <person name="Andrzejewski T.M."/>
            <person name="Davidsen T.M."/>
            <person name="Wayne K.J."/>
            <person name="Tettelin H."/>
            <person name="Glass J.I."/>
            <person name="Rusch D."/>
            <person name="Podicherti R."/>
            <person name="Tsui H.-C.T."/>
            <person name="Winkler M.E."/>
        </authorList>
    </citation>
    <scope>NUCLEOTIDE SEQUENCE</scope>
</reference>
<accession>A0A383EW87</accession>
<proteinExistence type="predicted"/>